<organism evidence="2 3">
    <name type="scientific">Parafrankia colletiae</name>
    <dbReference type="NCBI Taxonomy" id="573497"/>
    <lineage>
        <taxon>Bacteria</taxon>
        <taxon>Bacillati</taxon>
        <taxon>Actinomycetota</taxon>
        <taxon>Actinomycetes</taxon>
        <taxon>Frankiales</taxon>
        <taxon>Frankiaceae</taxon>
        <taxon>Parafrankia</taxon>
    </lineage>
</organism>
<comment type="caution">
    <text evidence="2">The sequence shown here is derived from an EMBL/GenBank/DDBJ whole genome shotgun (WGS) entry which is preliminary data.</text>
</comment>
<sequence>MSAPPAQKVLAAFLTVLLFALIVFGLGAAFDQFGHRGWGYVVGIGCCVVMVVAGVVTSRRDQ</sequence>
<proteinExistence type="predicted"/>
<evidence type="ECO:0000313" key="3">
    <source>
        <dbReference type="Proteomes" id="UP000179627"/>
    </source>
</evidence>
<evidence type="ECO:0000256" key="1">
    <source>
        <dbReference type="SAM" id="Phobius"/>
    </source>
</evidence>
<keyword evidence="1" id="KW-1133">Transmembrane helix</keyword>
<protein>
    <submittedName>
        <fullName evidence="2">Uncharacterized protein</fullName>
    </submittedName>
</protein>
<reference evidence="3" key="1">
    <citation type="submission" date="2016-07" db="EMBL/GenBank/DDBJ databases">
        <title>Sequence Frankia sp. strain CcI1.17.</title>
        <authorList>
            <person name="Ghodhbane-Gtari F."/>
            <person name="Swanson E."/>
            <person name="Gueddou A."/>
            <person name="Morris K."/>
            <person name="Hezbri K."/>
            <person name="Ktari A."/>
            <person name="Nouioui I."/>
            <person name="Abebe-Akele F."/>
            <person name="Simpson S."/>
            <person name="Thomas K."/>
            <person name="Gtari M."/>
            <person name="Tisa L.S."/>
            <person name="Hurst S."/>
        </authorList>
    </citation>
    <scope>NUCLEOTIDE SEQUENCE [LARGE SCALE GENOMIC DNA]</scope>
    <source>
        <strain evidence="3">Cc1.17</strain>
    </source>
</reference>
<dbReference type="EMBL" id="MBLM01000139">
    <property type="protein sequence ID" value="OHV32376.1"/>
    <property type="molecule type" value="Genomic_DNA"/>
</dbReference>
<name>A0A1S1QFK0_9ACTN</name>
<feature type="transmembrane region" description="Helical" evidence="1">
    <location>
        <begin position="39"/>
        <end position="57"/>
    </location>
</feature>
<keyword evidence="1" id="KW-0472">Membrane</keyword>
<dbReference type="AlphaFoldDB" id="A0A1S1QFK0"/>
<dbReference type="Proteomes" id="UP000179627">
    <property type="component" value="Unassembled WGS sequence"/>
</dbReference>
<keyword evidence="1" id="KW-0812">Transmembrane</keyword>
<keyword evidence="3" id="KW-1185">Reference proteome</keyword>
<evidence type="ECO:0000313" key="2">
    <source>
        <dbReference type="EMBL" id="OHV32376.1"/>
    </source>
</evidence>
<gene>
    <name evidence="2" type="ORF">CC117_25240</name>
</gene>
<accession>A0A1S1QFK0</accession>
<dbReference type="RefSeq" id="WP_071087952.1">
    <property type="nucleotide sequence ID" value="NZ_MBLM01000139.1"/>
</dbReference>